<keyword evidence="5 10" id="KW-0874">Quinone</keyword>
<dbReference type="NCBIfam" id="NF004320">
    <property type="entry name" value="PRK05715.1-2"/>
    <property type="match status" value="1"/>
</dbReference>
<evidence type="ECO:0000256" key="7">
    <source>
        <dbReference type="ARBA" id="ARBA00022989"/>
    </source>
</evidence>
<evidence type="ECO:0000256" key="1">
    <source>
        <dbReference type="ARBA" id="ARBA00004141"/>
    </source>
</evidence>
<keyword evidence="8 10" id="KW-0520">NAD</keyword>
<dbReference type="RefSeq" id="WP_146956470.1">
    <property type="nucleotide sequence ID" value="NZ_CP042467.1"/>
</dbReference>
<keyword evidence="4 10" id="KW-0812">Transmembrane</keyword>
<comment type="function">
    <text evidence="10">NDH-1 shuttles electrons from NADH, via FMN and iron-sulfur (Fe-S) centers, to quinones in the respiratory chain. The immediate electron acceptor for the enzyme in this species is believed to be ubiquinone. Couples the redox reaction to proton translocation (for every two electrons transferred, four hydrogen ions are translocated across the cytoplasmic membrane), and thus conserves the redox energy in a proton gradient.</text>
</comment>
<dbReference type="InterPro" id="IPR039428">
    <property type="entry name" value="NUOK/Mnh_C1-like"/>
</dbReference>
<evidence type="ECO:0000256" key="10">
    <source>
        <dbReference type="HAMAP-Rule" id="MF_01456"/>
    </source>
</evidence>
<keyword evidence="7 10" id="KW-1133">Transmembrane helix</keyword>
<keyword evidence="11" id="KW-0560">Oxidoreductase</keyword>
<dbReference type="HAMAP" id="MF_01456">
    <property type="entry name" value="NDH1_NuoK"/>
    <property type="match status" value="1"/>
</dbReference>
<dbReference type="InterPro" id="IPR001133">
    <property type="entry name" value="NADH_UbQ_OxRdtase_chain4L/K"/>
</dbReference>
<feature type="transmembrane region" description="Helical" evidence="10">
    <location>
        <begin position="6"/>
        <end position="24"/>
    </location>
</feature>
<keyword evidence="10" id="KW-1003">Cell membrane</keyword>
<dbReference type="OrthoDB" id="9810120at2"/>
<comment type="catalytic activity">
    <reaction evidence="10">
        <text>a quinone + NADH + 5 H(+)(in) = a quinol + NAD(+) + 4 H(+)(out)</text>
        <dbReference type="Rhea" id="RHEA:57888"/>
        <dbReference type="ChEBI" id="CHEBI:15378"/>
        <dbReference type="ChEBI" id="CHEBI:24646"/>
        <dbReference type="ChEBI" id="CHEBI:57540"/>
        <dbReference type="ChEBI" id="CHEBI:57945"/>
        <dbReference type="ChEBI" id="CHEBI:132124"/>
    </reaction>
</comment>
<protein>
    <recommendedName>
        <fullName evidence="10">NADH-quinone oxidoreductase subunit K</fullName>
        <ecNumber evidence="10">7.1.1.-</ecNumber>
    </recommendedName>
    <alternativeName>
        <fullName evidence="10">NADH dehydrogenase I subunit K</fullName>
    </alternativeName>
    <alternativeName>
        <fullName evidence="10">NDH-1 subunit K</fullName>
    </alternativeName>
</protein>
<evidence type="ECO:0000256" key="6">
    <source>
        <dbReference type="ARBA" id="ARBA00022967"/>
    </source>
</evidence>
<evidence type="ECO:0000313" key="11">
    <source>
        <dbReference type="EMBL" id="QED25679.1"/>
    </source>
</evidence>
<dbReference type="KEGG" id="bbae:FRD01_00045"/>
<dbReference type="GO" id="GO:0048038">
    <property type="term" value="F:quinone binding"/>
    <property type="evidence" value="ECO:0007669"/>
    <property type="project" value="UniProtKB-KW"/>
</dbReference>
<dbReference type="AlphaFoldDB" id="A0A5B8XQK5"/>
<dbReference type="GO" id="GO:0050136">
    <property type="term" value="F:NADH dehydrogenase (quinone) (non-electrogenic) activity"/>
    <property type="evidence" value="ECO:0007669"/>
    <property type="project" value="UniProtKB-UniRule"/>
</dbReference>
<sequence>MEITLTHYLLVGAITFCIGVYGVLVKRNAITLFMCVELMLNSVNLTFIAFSKYRVDLDGHVFAFFIMAVAAAEAAVGLALILHIFRHYRSLDVDRASELRL</sequence>
<evidence type="ECO:0000256" key="3">
    <source>
        <dbReference type="ARBA" id="ARBA00022448"/>
    </source>
</evidence>
<evidence type="ECO:0000313" key="12">
    <source>
        <dbReference type="Proteomes" id="UP000321595"/>
    </source>
</evidence>
<evidence type="ECO:0000256" key="5">
    <source>
        <dbReference type="ARBA" id="ARBA00022719"/>
    </source>
</evidence>
<organism evidence="11 12">
    <name type="scientific">Microvenator marinus</name>
    <dbReference type="NCBI Taxonomy" id="2600177"/>
    <lineage>
        <taxon>Bacteria</taxon>
        <taxon>Deltaproteobacteria</taxon>
        <taxon>Bradymonadales</taxon>
        <taxon>Microvenatoraceae</taxon>
        <taxon>Microvenator</taxon>
    </lineage>
</organism>
<dbReference type="PANTHER" id="PTHR11434:SF21">
    <property type="entry name" value="NADH DEHYDROGENASE SUBUNIT 4L-RELATED"/>
    <property type="match status" value="1"/>
</dbReference>
<evidence type="ECO:0000256" key="9">
    <source>
        <dbReference type="ARBA" id="ARBA00023136"/>
    </source>
</evidence>
<dbReference type="NCBIfam" id="NF004321">
    <property type="entry name" value="PRK05715.1-3"/>
    <property type="match status" value="1"/>
</dbReference>
<evidence type="ECO:0000256" key="4">
    <source>
        <dbReference type="ARBA" id="ARBA00022692"/>
    </source>
</evidence>
<dbReference type="Gene3D" id="1.10.287.3510">
    <property type="match status" value="1"/>
</dbReference>
<keyword evidence="10" id="KW-0830">Ubiquinone</keyword>
<keyword evidence="3 10" id="KW-0813">Transport</keyword>
<dbReference type="GO" id="GO:0042773">
    <property type="term" value="P:ATP synthesis coupled electron transport"/>
    <property type="evidence" value="ECO:0007669"/>
    <property type="project" value="InterPro"/>
</dbReference>
<keyword evidence="6 10" id="KW-1278">Translocase</keyword>
<keyword evidence="12" id="KW-1185">Reference proteome</keyword>
<dbReference type="GO" id="GO:0005886">
    <property type="term" value="C:plasma membrane"/>
    <property type="evidence" value="ECO:0007669"/>
    <property type="project" value="UniProtKB-SubCell"/>
</dbReference>
<keyword evidence="9 10" id="KW-0472">Membrane</keyword>
<dbReference type="NCBIfam" id="NF004323">
    <property type="entry name" value="PRK05715.1-5"/>
    <property type="match status" value="1"/>
</dbReference>
<reference evidence="11 12" key="1">
    <citation type="submission" date="2019-08" db="EMBL/GenBank/DDBJ databases">
        <authorList>
            <person name="Liang Q."/>
        </authorList>
    </citation>
    <scope>NUCLEOTIDE SEQUENCE [LARGE SCALE GENOMIC DNA]</scope>
    <source>
        <strain evidence="11 12">V1718</strain>
    </source>
</reference>
<proteinExistence type="inferred from homology"/>
<evidence type="ECO:0000256" key="8">
    <source>
        <dbReference type="ARBA" id="ARBA00023027"/>
    </source>
</evidence>
<dbReference type="Pfam" id="PF00420">
    <property type="entry name" value="Oxidored_q2"/>
    <property type="match status" value="1"/>
</dbReference>
<dbReference type="Proteomes" id="UP000321595">
    <property type="component" value="Chromosome"/>
</dbReference>
<dbReference type="GO" id="GO:0030964">
    <property type="term" value="C:NADH dehydrogenase complex"/>
    <property type="evidence" value="ECO:0007669"/>
    <property type="project" value="TreeGrafter"/>
</dbReference>
<dbReference type="EMBL" id="CP042467">
    <property type="protein sequence ID" value="QED25679.1"/>
    <property type="molecule type" value="Genomic_DNA"/>
</dbReference>
<name>A0A5B8XQK5_9DELT</name>
<comment type="similarity">
    <text evidence="2 10">Belongs to the complex I subunit 4L family.</text>
</comment>
<comment type="subunit">
    <text evidence="10">NDH-1 is composed of 14 different subunits. Subunits NuoA, H, J, K, L, M, N constitute the membrane sector of the complex.</text>
</comment>
<comment type="subcellular location">
    <subcellularLocation>
        <location evidence="10">Cell membrane</location>
        <topology evidence="10">Multi-pass membrane protein</topology>
    </subcellularLocation>
    <subcellularLocation>
        <location evidence="1">Membrane</location>
        <topology evidence="1">Multi-pass membrane protein</topology>
    </subcellularLocation>
</comment>
<gene>
    <name evidence="10 11" type="primary">nuoK</name>
    <name evidence="11" type="ORF">FRD01_00045</name>
</gene>
<dbReference type="EC" id="7.1.1.-" evidence="10"/>
<dbReference type="FunFam" id="1.10.287.3510:FF:000001">
    <property type="entry name" value="NADH-quinone oxidoreductase subunit K"/>
    <property type="match status" value="1"/>
</dbReference>
<evidence type="ECO:0000256" key="2">
    <source>
        <dbReference type="ARBA" id="ARBA00010519"/>
    </source>
</evidence>
<feature type="transmembrane region" description="Helical" evidence="10">
    <location>
        <begin position="31"/>
        <end position="50"/>
    </location>
</feature>
<feature type="transmembrane region" description="Helical" evidence="10">
    <location>
        <begin position="62"/>
        <end position="85"/>
    </location>
</feature>
<dbReference type="PANTHER" id="PTHR11434">
    <property type="entry name" value="NADH-UBIQUINONE OXIDOREDUCTASE SUBUNIT ND4L"/>
    <property type="match status" value="1"/>
</dbReference>
<accession>A0A5B8XQK5</accession>